<accession>A0ACC1HT57</accession>
<comment type="caution">
    <text evidence="1">The sequence shown here is derived from an EMBL/GenBank/DDBJ whole genome shotgun (WGS) entry which is preliminary data.</text>
</comment>
<proteinExistence type="predicted"/>
<evidence type="ECO:0000313" key="1">
    <source>
        <dbReference type="EMBL" id="KAJ1679760.1"/>
    </source>
</evidence>
<evidence type="ECO:0000313" key="2">
    <source>
        <dbReference type="Proteomes" id="UP001145114"/>
    </source>
</evidence>
<dbReference type="EMBL" id="JAMZIH010000193">
    <property type="protein sequence ID" value="KAJ1679760.1"/>
    <property type="molecule type" value="Genomic_DNA"/>
</dbReference>
<feature type="non-terminal residue" evidence="1">
    <location>
        <position position="336"/>
    </location>
</feature>
<keyword evidence="2" id="KW-1185">Reference proteome</keyword>
<protein>
    <submittedName>
        <fullName evidence="1">Vacuolar protein-sorting-associated protein 27</fullName>
    </submittedName>
</protein>
<name>A0ACC1HT57_9FUNG</name>
<dbReference type="Proteomes" id="UP001145114">
    <property type="component" value="Unassembled WGS sequence"/>
</dbReference>
<gene>
    <name evidence="1" type="primary">VPS27</name>
    <name evidence="1" type="ORF">EV182_001380</name>
</gene>
<sequence>MSQQSATGPSNLTPSLLADPSELINPFPVDKLTDENIPGHQLNLGDALDFADKVRSKEYVPREVARLLKGRLAHQNPNVQLMALQLTDVIIKNGGDRFLVEISSRDFVQNLVGIIRHSVYSYELYSESLKYLQEWAVLCQGNAELAAIYNAYSQLKREGFPFPKTASVSKAMIETHTARSAESLVPPKSKDEEDEELRRAIELSLKETQRHSASHPTYQQRQGQQSAPGEPYPLPLQEDGEYEPDREMRAAIEASLREMRISGPQAPEQFPVTEEAYHQGVVEGEERVHQQMNHFMPGADAPSSSSLSPSANEISDDNPLTSIEQENVSLFEDLLQ</sequence>
<organism evidence="1 2">
    <name type="scientific">Spiromyces aspiralis</name>
    <dbReference type="NCBI Taxonomy" id="68401"/>
    <lineage>
        <taxon>Eukaryota</taxon>
        <taxon>Fungi</taxon>
        <taxon>Fungi incertae sedis</taxon>
        <taxon>Zoopagomycota</taxon>
        <taxon>Kickxellomycotina</taxon>
        <taxon>Kickxellomycetes</taxon>
        <taxon>Kickxellales</taxon>
        <taxon>Kickxellaceae</taxon>
        <taxon>Spiromyces</taxon>
    </lineage>
</organism>
<reference evidence="1" key="1">
    <citation type="submission" date="2022-06" db="EMBL/GenBank/DDBJ databases">
        <title>Phylogenomic reconstructions and comparative analyses of Kickxellomycotina fungi.</title>
        <authorList>
            <person name="Reynolds N.K."/>
            <person name="Stajich J.E."/>
            <person name="Barry K."/>
            <person name="Grigoriev I.V."/>
            <person name="Crous P."/>
            <person name="Smith M.E."/>
        </authorList>
    </citation>
    <scope>NUCLEOTIDE SEQUENCE</scope>
    <source>
        <strain evidence="1">RSA 2271</strain>
    </source>
</reference>